<keyword evidence="1" id="KW-1133">Transmembrane helix</keyword>
<dbReference type="AlphaFoldDB" id="A0A4S2DKP0"/>
<proteinExistence type="predicted"/>
<keyword evidence="1" id="KW-0812">Transmembrane</keyword>
<protein>
    <submittedName>
        <fullName evidence="2">Uncharacterized protein</fullName>
    </submittedName>
</protein>
<evidence type="ECO:0000313" key="2">
    <source>
        <dbReference type="EMBL" id="TGY41511.1"/>
    </source>
</evidence>
<reference evidence="2 3" key="1">
    <citation type="submission" date="2019-04" db="EMBL/GenBank/DDBJ databases">
        <title>Microbes associate with the intestines of laboratory mice.</title>
        <authorList>
            <person name="Navarre W."/>
            <person name="Wong E."/>
            <person name="Huang K."/>
            <person name="Tropini C."/>
            <person name="Ng K."/>
            <person name="Yu B."/>
        </authorList>
    </citation>
    <scope>NUCLEOTIDE SEQUENCE [LARGE SCALE GENOMIC DNA]</scope>
    <source>
        <strain evidence="2 3">NM50_B9-20</strain>
    </source>
</reference>
<dbReference type="EMBL" id="SRYR01000007">
    <property type="protein sequence ID" value="TGY41511.1"/>
    <property type="molecule type" value="Genomic_DNA"/>
</dbReference>
<evidence type="ECO:0000256" key="1">
    <source>
        <dbReference type="SAM" id="Phobius"/>
    </source>
</evidence>
<keyword evidence="1" id="KW-0472">Membrane</keyword>
<evidence type="ECO:0000313" key="3">
    <source>
        <dbReference type="Proteomes" id="UP000306888"/>
    </source>
</evidence>
<feature type="transmembrane region" description="Helical" evidence="1">
    <location>
        <begin position="47"/>
        <end position="66"/>
    </location>
</feature>
<dbReference type="Proteomes" id="UP000306888">
    <property type="component" value="Unassembled WGS sequence"/>
</dbReference>
<name>A0A4S2DKP0_9CLOT</name>
<comment type="caution">
    <text evidence="2">The sequence shown here is derived from an EMBL/GenBank/DDBJ whole genome shotgun (WGS) entry which is preliminary data.</text>
</comment>
<gene>
    <name evidence="2" type="ORF">E5347_12335</name>
</gene>
<sequence length="114" mass="13485">MFNIIFHVTWLLIIVFGLFMIVRDKKSDNIRKNEELKNNITKKDKRVVYIIIFSTVFGYYILSYLLDLDILNFITFRENGITFSFVGLILLVSTSLIIGLIYEKLKNKRIENNN</sequence>
<organism evidence="2 3">
    <name type="scientific">Clostridium sartagoforme</name>
    <dbReference type="NCBI Taxonomy" id="84031"/>
    <lineage>
        <taxon>Bacteria</taxon>
        <taxon>Bacillati</taxon>
        <taxon>Bacillota</taxon>
        <taxon>Clostridia</taxon>
        <taxon>Eubacteriales</taxon>
        <taxon>Clostridiaceae</taxon>
        <taxon>Clostridium</taxon>
    </lineage>
</organism>
<dbReference type="RefSeq" id="WP_136007532.1">
    <property type="nucleotide sequence ID" value="NZ_SRYR01000007.1"/>
</dbReference>
<feature type="transmembrane region" description="Helical" evidence="1">
    <location>
        <begin position="6"/>
        <end position="22"/>
    </location>
</feature>
<accession>A0A4S2DKP0</accession>
<keyword evidence="3" id="KW-1185">Reference proteome</keyword>
<feature type="transmembrane region" description="Helical" evidence="1">
    <location>
        <begin position="81"/>
        <end position="102"/>
    </location>
</feature>